<comment type="caution">
    <text evidence="1">The sequence shown here is derived from an EMBL/GenBank/DDBJ whole genome shotgun (WGS) entry which is preliminary data.</text>
</comment>
<dbReference type="EMBL" id="BSXT01001172">
    <property type="protein sequence ID" value="GMF39452.1"/>
    <property type="molecule type" value="Genomic_DNA"/>
</dbReference>
<evidence type="ECO:0000313" key="1">
    <source>
        <dbReference type="EMBL" id="GMF39452.1"/>
    </source>
</evidence>
<sequence length="100" mass="11317">MRGADTGDAFSVVQCVAKRTRQLERLLYMVESTATKFQQTKTPPTGADMAALTSRSRAQAQKRYGKLLLDFLEEQRDLKIHELLAEAIHLEVGECEVRYS</sequence>
<evidence type="ECO:0000313" key="2">
    <source>
        <dbReference type="Proteomes" id="UP001165121"/>
    </source>
</evidence>
<dbReference type="AlphaFoldDB" id="A0A9W6XJ09"/>
<dbReference type="Proteomes" id="UP001165121">
    <property type="component" value="Unassembled WGS sequence"/>
</dbReference>
<accession>A0A9W6XJ09</accession>
<proteinExistence type="predicted"/>
<gene>
    <name evidence="1" type="ORF">Pfra01_001171500</name>
</gene>
<dbReference type="OrthoDB" id="103806at2759"/>
<protein>
    <submittedName>
        <fullName evidence="1">Unnamed protein product</fullName>
    </submittedName>
</protein>
<reference evidence="1" key="1">
    <citation type="submission" date="2023-04" db="EMBL/GenBank/DDBJ databases">
        <title>Phytophthora fragariaefolia NBRC 109709.</title>
        <authorList>
            <person name="Ichikawa N."/>
            <person name="Sato H."/>
            <person name="Tonouchi N."/>
        </authorList>
    </citation>
    <scope>NUCLEOTIDE SEQUENCE</scope>
    <source>
        <strain evidence="1">NBRC 109709</strain>
    </source>
</reference>
<organism evidence="1 2">
    <name type="scientific">Phytophthora fragariaefolia</name>
    <dbReference type="NCBI Taxonomy" id="1490495"/>
    <lineage>
        <taxon>Eukaryota</taxon>
        <taxon>Sar</taxon>
        <taxon>Stramenopiles</taxon>
        <taxon>Oomycota</taxon>
        <taxon>Peronosporomycetes</taxon>
        <taxon>Peronosporales</taxon>
        <taxon>Peronosporaceae</taxon>
        <taxon>Phytophthora</taxon>
    </lineage>
</organism>
<name>A0A9W6XJ09_9STRA</name>
<keyword evidence="2" id="KW-1185">Reference proteome</keyword>